<dbReference type="Gene3D" id="1.20.1280.50">
    <property type="match status" value="1"/>
</dbReference>
<dbReference type="AlphaFoldDB" id="A0AAD7GH41"/>
<reference evidence="1" key="1">
    <citation type="submission" date="2023-03" db="EMBL/GenBank/DDBJ databases">
        <title>Massive genome expansion in bonnet fungi (Mycena s.s.) driven by repeated elements and novel gene families across ecological guilds.</title>
        <authorList>
            <consortium name="Lawrence Berkeley National Laboratory"/>
            <person name="Harder C.B."/>
            <person name="Miyauchi S."/>
            <person name="Viragh M."/>
            <person name="Kuo A."/>
            <person name="Thoen E."/>
            <person name="Andreopoulos B."/>
            <person name="Lu D."/>
            <person name="Skrede I."/>
            <person name="Drula E."/>
            <person name="Henrissat B."/>
            <person name="Morin E."/>
            <person name="Kohler A."/>
            <person name="Barry K."/>
            <person name="LaButti K."/>
            <person name="Morin E."/>
            <person name="Salamov A."/>
            <person name="Lipzen A."/>
            <person name="Mereny Z."/>
            <person name="Hegedus B."/>
            <person name="Baldrian P."/>
            <person name="Stursova M."/>
            <person name="Weitz H."/>
            <person name="Taylor A."/>
            <person name="Grigoriev I.V."/>
            <person name="Nagy L.G."/>
            <person name="Martin F."/>
            <person name="Kauserud H."/>
        </authorList>
    </citation>
    <scope>NUCLEOTIDE SEQUENCE</scope>
    <source>
        <strain evidence="1">CBHHK067</strain>
    </source>
</reference>
<protein>
    <recommendedName>
        <fullName evidence="3">F-box domain-containing protein</fullName>
    </recommendedName>
</protein>
<dbReference type="EMBL" id="JARKIE010000041">
    <property type="protein sequence ID" value="KAJ7694655.1"/>
    <property type="molecule type" value="Genomic_DNA"/>
</dbReference>
<evidence type="ECO:0000313" key="2">
    <source>
        <dbReference type="Proteomes" id="UP001221757"/>
    </source>
</evidence>
<evidence type="ECO:0008006" key="3">
    <source>
        <dbReference type="Google" id="ProtNLM"/>
    </source>
</evidence>
<accession>A0AAD7GH41</accession>
<name>A0AAD7GH41_MYCRO</name>
<proteinExistence type="predicted"/>
<dbReference type="InterPro" id="IPR036047">
    <property type="entry name" value="F-box-like_dom_sf"/>
</dbReference>
<gene>
    <name evidence="1" type="ORF">B0H17DRAFT_1009229</name>
</gene>
<keyword evidence="2" id="KW-1185">Reference proteome</keyword>
<dbReference type="SUPFAM" id="SSF81383">
    <property type="entry name" value="F-box domain"/>
    <property type="match status" value="1"/>
</dbReference>
<organism evidence="1 2">
    <name type="scientific">Mycena rosella</name>
    <name type="common">Pink bonnet</name>
    <name type="synonym">Agaricus rosellus</name>
    <dbReference type="NCBI Taxonomy" id="1033263"/>
    <lineage>
        <taxon>Eukaryota</taxon>
        <taxon>Fungi</taxon>
        <taxon>Dikarya</taxon>
        <taxon>Basidiomycota</taxon>
        <taxon>Agaricomycotina</taxon>
        <taxon>Agaricomycetes</taxon>
        <taxon>Agaricomycetidae</taxon>
        <taxon>Agaricales</taxon>
        <taxon>Marasmiineae</taxon>
        <taxon>Mycenaceae</taxon>
        <taxon>Mycena</taxon>
    </lineage>
</organism>
<evidence type="ECO:0000313" key="1">
    <source>
        <dbReference type="EMBL" id="KAJ7694655.1"/>
    </source>
</evidence>
<dbReference type="Proteomes" id="UP001221757">
    <property type="component" value="Unassembled WGS sequence"/>
</dbReference>
<comment type="caution">
    <text evidence="1">The sequence shown here is derived from an EMBL/GenBank/DDBJ whole genome shotgun (WGS) entry which is preliminary data.</text>
</comment>
<sequence>MADIIHSCPNCMAVSYSDPKPSPSTRDTTPISSDILYTNNPPADAQIPSIRDYISNGLARTTHLNEAIASLQVSLDKLIEERDALDIEIGKHKGALSPLRRIPPEILSHIFTFTLPSHCPSADSAPWIVSSVCARWRAITLSQPRLWSCRELLSWHRYQYFHDPHAGQPFR</sequence>